<comment type="caution">
    <text evidence="7">The sequence shown here is derived from an EMBL/GenBank/DDBJ whole genome shotgun (WGS) entry which is preliminary data.</text>
</comment>
<dbReference type="PANTHER" id="PTHR32093:SF131">
    <property type="entry name" value="LEUCINE-RICH REPEAT-CONTAINING N-TERMINAL PLANT-TYPE DOMAIN-CONTAINING PROTEIN"/>
    <property type="match status" value="1"/>
</dbReference>
<organism evidence="7 8">
    <name type="scientific">Hibiscus sabdariffa</name>
    <name type="common">roselle</name>
    <dbReference type="NCBI Taxonomy" id="183260"/>
    <lineage>
        <taxon>Eukaryota</taxon>
        <taxon>Viridiplantae</taxon>
        <taxon>Streptophyta</taxon>
        <taxon>Embryophyta</taxon>
        <taxon>Tracheophyta</taxon>
        <taxon>Spermatophyta</taxon>
        <taxon>Magnoliopsida</taxon>
        <taxon>eudicotyledons</taxon>
        <taxon>Gunneridae</taxon>
        <taxon>Pentapetalae</taxon>
        <taxon>rosids</taxon>
        <taxon>malvids</taxon>
        <taxon>Malvales</taxon>
        <taxon>Malvaceae</taxon>
        <taxon>Malvoideae</taxon>
        <taxon>Hibiscus</taxon>
    </lineage>
</organism>
<evidence type="ECO:0000256" key="4">
    <source>
        <dbReference type="ARBA" id="ARBA00022729"/>
    </source>
</evidence>
<keyword evidence="8" id="KW-1185">Reference proteome</keyword>
<dbReference type="Gene3D" id="3.80.10.10">
    <property type="entry name" value="Ribonuclease Inhibitor"/>
    <property type="match status" value="2"/>
</dbReference>
<dbReference type="EMBL" id="JBBPBN010000049">
    <property type="protein sequence ID" value="KAK8993547.1"/>
    <property type="molecule type" value="Genomic_DNA"/>
</dbReference>
<keyword evidence="3" id="KW-0433">Leucine-rich repeat</keyword>
<feature type="chain" id="PRO_5046695682" description="Leucine-rich repeat-containing N-terminal plant-type domain-containing protein" evidence="6">
    <location>
        <begin position="24"/>
        <end position="441"/>
    </location>
</feature>
<sequence length="441" mass="48813">MRTLPIISTSFLFFTIVFYSCLASNDGSLIKRETLDIIIGGGEAPSPDDEPPPCKGFENDNGCFENARLAKAYDVIQRFKTQIKVDNNSKQYLDTWCGTDVCKYQGFRCDIRPDVKEKAVAAVDFNGFKFTGCDGTLPLNGFFDELEDLAIFHANSNNFTGTVPFKASKIKYLYELDLSNNKIAGNFPINTVGAMNLTFLDLRFNTLVGSVPPQVFDLTLDVFFINNNRFAPQTLPANLGDTTAVYLTFANNNFTGTIPPSIGRAPNLLEVLFLNNKFSGCLPYEIGNLSKSTVFDASSNKLTGPIPYSFGCMKKMQILNLANNQFYGEVPEIVCQIPTITNLSLANNYFTSIGPACRHLISKKTLNVAKNCIYDLPNQRSKAECEAFLWKKKACPRPDTFYLVPCEKHGHRYSEISGEGDGSAAAPAAVTYSTLAPHRRF</sequence>
<dbReference type="Pfam" id="PF00560">
    <property type="entry name" value="LRR_1"/>
    <property type="match status" value="1"/>
</dbReference>
<keyword evidence="2" id="KW-0964">Secreted</keyword>
<evidence type="ECO:0000313" key="8">
    <source>
        <dbReference type="Proteomes" id="UP001396334"/>
    </source>
</evidence>
<dbReference type="InterPro" id="IPR001611">
    <property type="entry name" value="Leu-rich_rpt"/>
</dbReference>
<proteinExistence type="predicted"/>
<evidence type="ECO:0000256" key="1">
    <source>
        <dbReference type="ARBA" id="ARBA00004613"/>
    </source>
</evidence>
<evidence type="ECO:0000313" key="7">
    <source>
        <dbReference type="EMBL" id="KAK8993547.1"/>
    </source>
</evidence>
<feature type="signal peptide" evidence="6">
    <location>
        <begin position="1"/>
        <end position="23"/>
    </location>
</feature>
<protein>
    <recommendedName>
        <fullName evidence="9">Leucine-rich repeat-containing N-terminal plant-type domain-containing protein</fullName>
    </recommendedName>
</protein>
<dbReference type="InterPro" id="IPR051582">
    <property type="entry name" value="LRR_extensin-like_regulator"/>
</dbReference>
<dbReference type="Proteomes" id="UP001396334">
    <property type="component" value="Unassembled WGS sequence"/>
</dbReference>
<dbReference type="PANTHER" id="PTHR32093">
    <property type="entry name" value="LEUCINE-RICH REPEAT EXTENSIN-LIKE PROTEIN 3-RELATED"/>
    <property type="match status" value="1"/>
</dbReference>
<evidence type="ECO:0008006" key="9">
    <source>
        <dbReference type="Google" id="ProtNLM"/>
    </source>
</evidence>
<gene>
    <name evidence="7" type="ORF">V6N11_033642</name>
</gene>
<accession>A0ABR2PYL2</accession>
<comment type="subcellular location">
    <subcellularLocation>
        <location evidence="1">Secreted</location>
    </subcellularLocation>
</comment>
<keyword evidence="4 6" id="KW-0732">Signal</keyword>
<name>A0ABR2PYL2_9ROSI</name>
<evidence type="ECO:0000256" key="5">
    <source>
        <dbReference type="ARBA" id="ARBA00022737"/>
    </source>
</evidence>
<dbReference type="InterPro" id="IPR032675">
    <property type="entry name" value="LRR_dom_sf"/>
</dbReference>
<evidence type="ECO:0000256" key="6">
    <source>
        <dbReference type="SAM" id="SignalP"/>
    </source>
</evidence>
<dbReference type="PROSITE" id="PS51257">
    <property type="entry name" value="PROKAR_LIPOPROTEIN"/>
    <property type="match status" value="1"/>
</dbReference>
<reference evidence="7 8" key="1">
    <citation type="journal article" date="2024" name="G3 (Bethesda)">
        <title>Genome assembly of Hibiscus sabdariffa L. provides insights into metabolisms of medicinal natural products.</title>
        <authorList>
            <person name="Kim T."/>
        </authorList>
    </citation>
    <scope>NUCLEOTIDE SEQUENCE [LARGE SCALE GENOMIC DNA]</scope>
    <source>
        <strain evidence="7">TK-2024</strain>
        <tissue evidence="7">Old leaves</tissue>
    </source>
</reference>
<dbReference type="SUPFAM" id="SSF52058">
    <property type="entry name" value="L domain-like"/>
    <property type="match status" value="1"/>
</dbReference>
<evidence type="ECO:0000256" key="3">
    <source>
        <dbReference type="ARBA" id="ARBA00022614"/>
    </source>
</evidence>
<keyword evidence="5" id="KW-0677">Repeat</keyword>
<evidence type="ECO:0000256" key="2">
    <source>
        <dbReference type="ARBA" id="ARBA00022525"/>
    </source>
</evidence>